<dbReference type="EMBL" id="NSGH01000009">
    <property type="protein sequence ID" value="PBB05745.1"/>
    <property type="molecule type" value="Genomic_DNA"/>
</dbReference>
<dbReference type="RefSeq" id="WP_095821975.1">
    <property type="nucleotide sequence ID" value="NZ_NSGH01000009.1"/>
</dbReference>
<reference evidence="1 2" key="1">
    <citation type="submission" date="2017-08" db="EMBL/GenBank/DDBJ databases">
        <title>Salimicrobium alkalisoli sp. nov., isolated from saline alkaline soil.</title>
        <authorList>
            <person name="Zhang G."/>
            <person name="Xiong Q."/>
        </authorList>
    </citation>
    <scope>NUCLEOTIDE SEQUENCE [LARGE SCALE GENOMIC DNA]</scope>
    <source>
        <strain evidence="1 2">WN024</strain>
    </source>
</reference>
<comment type="caution">
    <text evidence="1">The sequence shown here is derived from an EMBL/GenBank/DDBJ whole genome shotgun (WGS) entry which is preliminary data.</text>
</comment>
<dbReference type="Proteomes" id="UP000217561">
    <property type="component" value="Unassembled WGS sequence"/>
</dbReference>
<evidence type="ECO:0000313" key="2">
    <source>
        <dbReference type="Proteomes" id="UP000217561"/>
    </source>
</evidence>
<proteinExistence type="predicted"/>
<protein>
    <recommendedName>
        <fullName evidence="3">MarR family transcriptional regulator</fullName>
    </recommendedName>
</protein>
<evidence type="ECO:0008006" key="3">
    <source>
        <dbReference type="Google" id="ProtNLM"/>
    </source>
</evidence>
<accession>A0ABX4HS42</accession>
<gene>
    <name evidence="1" type="ORF">CKW00_07020</name>
</gene>
<name>A0ABX4HS42_9BACI</name>
<evidence type="ECO:0000313" key="1">
    <source>
        <dbReference type="EMBL" id="PBB05745.1"/>
    </source>
</evidence>
<keyword evidence="2" id="KW-1185">Reference proteome</keyword>
<sequence>MRDYKAEEKAFRELHPETKRKAMTKNFIVEEGNVIDTDTGEVVNDQYELLPVVSGEVIERRKEGAKVKEAIHDHNEENGGFVFAYYEACKQMNERFPDLNQADLASLMFIGVHMSFGTNLIVHANGKKLDKKGLGELLGMSRNKFSQFYRKLKANGILHETDAGLMMSPEVFYRGHAKDASKSTEALQHTRMYRKTIKDLYGQFDARSMKKLGLVYSVLPYVNFRVNVVCKNPVTNNPDELNAMTIGELAEAIGYQSARKLSQSLREVKYNGQSVFKLVEDDGDARSKYIIVNPSVVYAGSGEALEGLRVLFR</sequence>
<organism evidence="1 2">
    <name type="scientific">Salimicrobium humidisoli</name>
    <dbReference type="NCBI Taxonomy" id="2029857"/>
    <lineage>
        <taxon>Bacteria</taxon>
        <taxon>Bacillati</taxon>
        <taxon>Bacillota</taxon>
        <taxon>Bacilli</taxon>
        <taxon>Bacillales</taxon>
        <taxon>Bacillaceae</taxon>
        <taxon>Salimicrobium</taxon>
    </lineage>
</organism>